<feature type="transmembrane region" description="Helical" evidence="2">
    <location>
        <begin position="15"/>
        <end position="35"/>
    </location>
</feature>
<reference evidence="3" key="1">
    <citation type="journal article" date="2020" name="Stud. Mycol.">
        <title>101 Dothideomycetes genomes: a test case for predicting lifestyles and emergence of pathogens.</title>
        <authorList>
            <person name="Haridas S."/>
            <person name="Albert R."/>
            <person name="Binder M."/>
            <person name="Bloem J."/>
            <person name="Labutti K."/>
            <person name="Salamov A."/>
            <person name="Andreopoulos B."/>
            <person name="Baker S."/>
            <person name="Barry K."/>
            <person name="Bills G."/>
            <person name="Bluhm B."/>
            <person name="Cannon C."/>
            <person name="Castanera R."/>
            <person name="Culley D."/>
            <person name="Daum C."/>
            <person name="Ezra D."/>
            <person name="Gonzalez J."/>
            <person name="Henrissat B."/>
            <person name="Kuo A."/>
            <person name="Liang C."/>
            <person name="Lipzen A."/>
            <person name="Lutzoni F."/>
            <person name="Magnuson J."/>
            <person name="Mondo S."/>
            <person name="Nolan M."/>
            <person name="Ohm R."/>
            <person name="Pangilinan J."/>
            <person name="Park H.-J."/>
            <person name="Ramirez L."/>
            <person name="Alfaro M."/>
            <person name="Sun H."/>
            <person name="Tritt A."/>
            <person name="Yoshinaga Y."/>
            <person name="Zwiers L.-H."/>
            <person name="Turgeon B."/>
            <person name="Goodwin S."/>
            <person name="Spatafora J."/>
            <person name="Crous P."/>
            <person name="Grigoriev I."/>
        </authorList>
    </citation>
    <scope>NUCLEOTIDE SEQUENCE</scope>
    <source>
        <strain evidence="3">CBS 269.34</strain>
    </source>
</reference>
<feature type="transmembrane region" description="Helical" evidence="2">
    <location>
        <begin position="47"/>
        <end position="64"/>
    </location>
</feature>
<keyword evidence="4" id="KW-1185">Reference proteome</keyword>
<accession>A0A6A6QAG3</accession>
<feature type="transmembrane region" description="Helical" evidence="2">
    <location>
        <begin position="76"/>
        <end position="96"/>
    </location>
</feature>
<dbReference type="AlphaFoldDB" id="A0A6A6QAG3"/>
<dbReference type="OrthoDB" id="3943373at2759"/>
<keyword evidence="2" id="KW-0812">Transmembrane</keyword>
<feature type="transmembrane region" description="Helical" evidence="2">
    <location>
        <begin position="264"/>
        <end position="294"/>
    </location>
</feature>
<dbReference type="Proteomes" id="UP000799750">
    <property type="component" value="Unassembled WGS sequence"/>
</dbReference>
<keyword evidence="2" id="KW-0472">Membrane</keyword>
<evidence type="ECO:0000313" key="3">
    <source>
        <dbReference type="EMBL" id="KAF2489232.1"/>
    </source>
</evidence>
<evidence type="ECO:0000313" key="4">
    <source>
        <dbReference type="Proteomes" id="UP000799750"/>
    </source>
</evidence>
<proteinExistence type="predicted"/>
<name>A0A6A6QAG3_9PEZI</name>
<organism evidence="3 4">
    <name type="scientific">Lophium mytilinum</name>
    <dbReference type="NCBI Taxonomy" id="390894"/>
    <lineage>
        <taxon>Eukaryota</taxon>
        <taxon>Fungi</taxon>
        <taxon>Dikarya</taxon>
        <taxon>Ascomycota</taxon>
        <taxon>Pezizomycotina</taxon>
        <taxon>Dothideomycetes</taxon>
        <taxon>Pleosporomycetidae</taxon>
        <taxon>Mytilinidiales</taxon>
        <taxon>Mytilinidiaceae</taxon>
        <taxon>Lophium</taxon>
    </lineage>
</organism>
<protein>
    <submittedName>
        <fullName evidence="3">Uncharacterized protein</fullName>
    </submittedName>
</protein>
<evidence type="ECO:0000256" key="1">
    <source>
        <dbReference type="SAM" id="MobiDB-lite"/>
    </source>
</evidence>
<gene>
    <name evidence="3" type="ORF">BU16DRAFT_567413</name>
</gene>
<feature type="compositionally biased region" description="Polar residues" evidence="1">
    <location>
        <begin position="489"/>
        <end position="499"/>
    </location>
</feature>
<keyword evidence="2" id="KW-1133">Transmembrane helix</keyword>
<feature type="region of interest" description="Disordered" evidence="1">
    <location>
        <begin position="483"/>
        <end position="513"/>
    </location>
</feature>
<evidence type="ECO:0000256" key="2">
    <source>
        <dbReference type="SAM" id="Phobius"/>
    </source>
</evidence>
<dbReference type="EMBL" id="MU004199">
    <property type="protein sequence ID" value="KAF2489232.1"/>
    <property type="molecule type" value="Genomic_DNA"/>
</dbReference>
<sequence length="513" mass="57631">MAVPSCPSFAGNPDLYGLGIRLGVYLQWVSTWLSISIDPDSAQETHDANSIFVFAIIIAVIQAAHQKSIKPVEAHLMLQICFGFYFTVLSILGIRLQLLGPGRLERLNKSLRKLLSTMTKKNPKPDPGLDATATADGPATLPFVIPYVNIYVRLICDRLMHFKPIAPADILQLLREAAEPIPTRVSRIPIGNLSSLKHHSLSWSGVLWRSSIAALLVASDLWLWYTGIQTLPTESDGAKCISSVFMFSRQPLRHAMLTLYRVTAIAGAAIVFLLLLYVFLISIRLFLFFILCVYRQIVFDSFQFLRPGFLDRLQQRHESIRAVLETLGHLRKVIHTTAFSSSLVSVRKFLRLDDWVPFLNVDFWWVPYDQIPRLPDLLRVMALLSTGGASSGLLNKITESSHGYRLPYQLLSIAWHFGWWERQFGAGQLIPFIIGVASSARAVQRICLVLIKKKYPDWASVELVVRVGEDPIDIDFEIVKREPGEEEASNSTGPPTSMMQGVPMQDFSTGRWG</sequence>